<feature type="transmembrane region" description="Helical" evidence="5">
    <location>
        <begin position="12"/>
        <end position="42"/>
    </location>
</feature>
<feature type="transmembrane region" description="Helical" evidence="5">
    <location>
        <begin position="227"/>
        <end position="254"/>
    </location>
</feature>
<dbReference type="SUPFAM" id="SSF103473">
    <property type="entry name" value="MFS general substrate transporter"/>
    <property type="match status" value="1"/>
</dbReference>
<evidence type="ECO:0000256" key="3">
    <source>
        <dbReference type="ARBA" id="ARBA00022989"/>
    </source>
</evidence>
<evidence type="ECO:0000256" key="1">
    <source>
        <dbReference type="ARBA" id="ARBA00004651"/>
    </source>
</evidence>
<feature type="transmembrane region" description="Helical" evidence="5">
    <location>
        <begin position="138"/>
        <end position="160"/>
    </location>
</feature>
<evidence type="ECO:0000313" key="7">
    <source>
        <dbReference type="EMBL" id="SKC36271.1"/>
    </source>
</evidence>
<evidence type="ECO:0000313" key="8">
    <source>
        <dbReference type="Proteomes" id="UP000190827"/>
    </source>
</evidence>
<sequence length="431" mass="45379">MSLTSKPAPRPWWVAVVSGMASYVDAAAITGFATAIVVFQQILGLNEIQIGMAGGALTASMAIGALVGGRLGDRFGRRPVFTATMIALIIGAVVLVFASSFPVILIGAIMLGFASGADLPVSLSTISEAATEHNRGRLIGFTNLLWMAGIIANIVISTLVGDLGAVAPMILFGHIAVVGALILLGRLTIPESATWLAARAERRAGVKTVRAERAGIRILFRGPYGTVFLALIMFASLTNLIASTIGSYGTYILVNFGDVSISQASLVTLPLLPVSIIGYLWFMKIADKPVRFRYFQAGGIAFVLSPLVVALFGASVPVYLVSLLLMGVGSAFAFEGIQRVWAQEQFPTLLRTTAQGSIIAIQRFTAAALASVTPTLLIGGPSLLFGILTVGSAIGVGWAWIVFRTRDRHDEFESEAGATEPAERSAPIAFH</sequence>
<feature type="transmembrane region" description="Helical" evidence="5">
    <location>
        <begin position="260"/>
        <end position="282"/>
    </location>
</feature>
<feature type="transmembrane region" description="Helical" evidence="5">
    <location>
        <begin position="80"/>
        <end position="98"/>
    </location>
</feature>
<keyword evidence="8" id="KW-1185">Reference proteome</keyword>
<evidence type="ECO:0000256" key="2">
    <source>
        <dbReference type="ARBA" id="ARBA00022692"/>
    </source>
</evidence>
<feature type="transmembrane region" description="Helical" evidence="5">
    <location>
        <begin position="383"/>
        <end position="403"/>
    </location>
</feature>
<comment type="subcellular location">
    <subcellularLocation>
        <location evidence="1">Cell membrane</location>
        <topology evidence="1">Multi-pass membrane protein</topology>
    </subcellularLocation>
</comment>
<organism evidence="7 8">
    <name type="scientific">Plantibacter cousiniae</name>
    <name type="common">nom. nud.</name>
    <dbReference type="NCBI Taxonomy" id="199709"/>
    <lineage>
        <taxon>Bacteria</taxon>
        <taxon>Bacillati</taxon>
        <taxon>Actinomycetota</taxon>
        <taxon>Actinomycetes</taxon>
        <taxon>Micrococcales</taxon>
        <taxon>Microbacteriaceae</taxon>
        <taxon>Plantibacter</taxon>
    </lineage>
</organism>
<evidence type="ECO:0000256" key="4">
    <source>
        <dbReference type="ARBA" id="ARBA00023136"/>
    </source>
</evidence>
<gene>
    <name evidence="7" type="ORF">SAMN06295973_0118</name>
</gene>
<protein>
    <submittedName>
        <fullName evidence="7">MFS transporter, SP family, inositol transporter</fullName>
    </submittedName>
</protein>
<dbReference type="InterPro" id="IPR036259">
    <property type="entry name" value="MFS_trans_sf"/>
</dbReference>
<dbReference type="PROSITE" id="PS50850">
    <property type="entry name" value="MFS"/>
    <property type="match status" value="1"/>
</dbReference>
<feature type="domain" description="Major facilitator superfamily (MFS) profile" evidence="6">
    <location>
        <begin position="11"/>
        <end position="407"/>
    </location>
</feature>
<dbReference type="PANTHER" id="PTHR23508:SF10">
    <property type="entry name" value="CARBOXYLIC ACID TRANSPORTER PROTEIN HOMOLOG"/>
    <property type="match status" value="1"/>
</dbReference>
<keyword evidence="4 5" id="KW-0472">Membrane</keyword>
<dbReference type="Proteomes" id="UP000190827">
    <property type="component" value="Unassembled WGS sequence"/>
</dbReference>
<dbReference type="InterPro" id="IPR011701">
    <property type="entry name" value="MFS"/>
</dbReference>
<comment type="caution">
    <text evidence="7">The sequence shown here is derived from an EMBL/GenBank/DDBJ whole genome shotgun (WGS) entry which is preliminary data.</text>
</comment>
<feature type="transmembrane region" description="Helical" evidence="5">
    <location>
        <begin position="104"/>
        <end position="126"/>
    </location>
</feature>
<reference evidence="7 8" key="1">
    <citation type="submission" date="2017-02" db="EMBL/GenBank/DDBJ databases">
        <authorList>
            <person name="Varghese N."/>
            <person name="Submissions S."/>
        </authorList>
    </citation>
    <scope>NUCLEOTIDE SEQUENCE [LARGE SCALE GENOMIC DNA]</scope>
    <source>
        <strain evidence="7 8">VKM Ac-1787</strain>
    </source>
</reference>
<dbReference type="EMBL" id="FUZO01000001">
    <property type="protein sequence ID" value="SKC36271.1"/>
    <property type="molecule type" value="Genomic_DNA"/>
</dbReference>
<keyword evidence="2 5" id="KW-0812">Transmembrane</keyword>
<name>A0ABY1LFU2_9MICO</name>
<feature type="transmembrane region" description="Helical" evidence="5">
    <location>
        <begin position="48"/>
        <end position="68"/>
    </location>
</feature>
<dbReference type="InterPro" id="IPR020846">
    <property type="entry name" value="MFS_dom"/>
</dbReference>
<dbReference type="PANTHER" id="PTHR23508">
    <property type="entry name" value="CARBOXYLIC ACID TRANSPORTER PROTEIN HOMOLOG"/>
    <property type="match status" value="1"/>
</dbReference>
<accession>A0ABY1LFU2</accession>
<dbReference type="Pfam" id="PF07690">
    <property type="entry name" value="MFS_1"/>
    <property type="match status" value="1"/>
</dbReference>
<evidence type="ECO:0000259" key="6">
    <source>
        <dbReference type="PROSITE" id="PS50850"/>
    </source>
</evidence>
<dbReference type="Gene3D" id="1.20.1250.20">
    <property type="entry name" value="MFS general substrate transporter like domains"/>
    <property type="match status" value="1"/>
</dbReference>
<evidence type="ECO:0000256" key="5">
    <source>
        <dbReference type="SAM" id="Phobius"/>
    </source>
</evidence>
<feature type="transmembrane region" description="Helical" evidence="5">
    <location>
        <begin position="166"/>
        <end position="189"/>
    </location>
</feature>
<keyword evidence="3 5" id="KW-1133">Transmembrane helix</keyword>
<proteinExistence type="predicted"/>